<evidence type="ECO:0000256" key="1">
    <source>
        <dbReference type="SAM" id="MobiDB-lite"/>
    </source>
</evidence>
<reference evidence="3" key="1">
    <citation type="journal article" date="2010" name="Nat. Biotechnol.">
        <title>Draft genome sequence of the oilseed species Ricinus communis.</title>
        <authorList>
            <person name="Chan A.P."/>
            <person name="Crabtree J."/>
            <person name="Zhao Q."/>
            <person name="Lorenzi H."/>
            <person name="Orvis J."/>
            <person name="Puiu D."/>
            <person name="Melake-Berhan A."/>
            <person name="Jones K.M."/>
            <person name="Redman J."/>
            <person name="Chen G."/>
            <person name="Cahoon E.B."/>
            <person name="Gedil M."/>
            <person name="Stanke M."/>
            <person name="Haas B.J."/>
            <person name="Wortman J.R."/>
            <person name="Fraser-Liggett C.M."/>
            <person name="Ravel J."/>
            <person name="Rabinowicz P.D."/>
        </authorList>
    </citation>
    <scope>NUCLEOTIDE SEQUENCE [LARGE SCALE GENOMIC DNA]</scope>
    <source>
        <strain evidence="3">cv. Hale</strain>
    </source>
</reference>
<evidence type="ECO:0000313" key="2">
    <source>
        <dbReference type="EMBL" id="EEF42786.1"/>
    </source>
</evidence>
<feature type="compositionally biased region" description="Basic and acidic residues" evidence="1">
    <location>
        <begin position="48"/>
        <end position="57"/>
    </location>
</feature>
<feature type="region of interest" description="Disordered" evidence="1">
    <location>
        <begin position="1"/>
        <end position="102"/>
    </location>
</feature>
<evidence type="ECO:0000313" key="3">
    <source>
        <dbReference type="Proteomes" id="UP000008311"/>
    </source>
</evidence>
<dbReference type="AlphaFoldDB" id="B9S0T1"/>
<organism evidence="2 3">
    <name type="scientific">Ricinus communis</name>
    <name type="common">Castor bean</name>
    <dbReference type="NCBI Taxonomy" id="3988"/>
    <lineage>
        <taxon>Eukaryota</taxon>
        <taxon>Viridiplantae</taxon>
        <taxon>Streptophyta</taxon>
        <taxon>Embryophyta</taxon>
        <taxon>Tracheophyta</taxon>
        <taxon>Spermatophyta</taxon>
        <taxon>Magnoliopsida</taxon>
        <taxon>eudicotyledons</taxon>
        <taxon>Gunneridae</taxon>
        <taxon>Pentapetalae</taxon>
        <taxon>rosids</taxon>
        <taxon>fabids</taxon>
        <taxon>Malpighiales</taxon>
        <taxon>Euphorbiaceae</taxon>
        <taxon>Acalyphoideae</taxon>
        <taxon>Acalypheae</taxon>
        <taxon>Ricinus</taxon>
    </lineage>
</organism>
<dbReference type="EMBL" id="EQ973840">
    <property type="protein sequence ID" value="EEF42786.1"/>
    <property type="molecule type" value="Genomic_DNA"/>
</dbReference>
<proteinExistence type="predicted"/>
<feature type="compositionally biased region" description="Basic residues" evidence="1">
    <location>
        <begin position="89"/>
        <end position="102"/>
    </location>
</feature>
<keyword evidence="3" id="KW-1185">Reference proteome</keyword>
<dbReference type="Proteomes" id="UP000008311">
    <property type="component" value="Unassembled WGS sequence"/>
</dbReference>
<sequence length="102" mass="11777">MSHRTPREKGKRSRREQPMLSSRSWSNREPLNATRQGMEAPTRRTSAARREDEDIRKVRSSSKITRYGAMSSRRGHNIGSSCVDAHTTSSRRSRRCGRHCHI</sequence>
<protein>
    <submittedName>
        <fullName evidence="2">Uncharacterized protein</fullName>
    </submittedName>
</protein>
<accession>B9S0T1</accession>
<name>B9S0T1_RICCO</name>
<feature type="compositionally biased region" description="Polar residues" evidence="1">
    <location>
        <begin position="19"/>
        <end position="35"/>
    </location>
</feature>
<dbReference type="InParanoid" id="B9S0T1"/>
<gene>
    <name evidence="2" type="ORF">RCOM_0950730</name>
</gene>